<name>I3X8S6_SINF2</name>
<reference evidence="1 2" key="1">
    <citation type="journal article" date="2012" name="J. Bacteriol.">
        <title>Complete genome sequence of the broad-host-range strain Sinorhizobium fredii USDA257.</title>
        <authorList>
            <person name="Schuldes J."/>
            <person name="Rodriguez Orbegoso M."/>
            <person name="Schmeisser C."/>
            <person name="Krishnan H.B."/>
            <person name="Daniel R."/>
            <person name="Streit W.R."/>
        </authorList>
    </citation>
    <scope>NUCLEOTIDE SEQUENCE [LARGE SCALE GENOMIC DNA]</scope>
    <source>
        <strain evidence="1 2">USDA 257</strain>
    </source>
</reference>
<gene>
    <name evidence="1" type="ORF">USDA257_c37330</name>
</gene>
<accession>I3X8S6</accession>
<evidence type="ECO:0000313" key="1">
    <source>
        <dbReference type="EMBL" id="AFL52282.1"/>
    </source>
</evidence>
<evidence type="ECO:0000313" key="2">
    <source>
        <dbReference type="Proteomes" id="UP000006180"/>
    </source>
</evidence>
<sequence>MERLWGKRPAAVLQGGYRWQRRLQKDSPEACNDMIGIGGTDLSPVRFGDFAVCWVA</sequence>
<proteinExistence type="predicted"/>
<organism evidence="1 2">
    <name type="scientific">Sinorhizobium fredii (strain USDA 257)</name>
    <dbReference type="NCBI Taxonomy" id="1185652"/>
    <lineage>
        <taxon>Bacteria</taxon>
        <taxon>Pseudomonadati</taxon>
        <taxon>Pseudomonadota</taxon>
        <taxon>Alphaproteobacteria</taxon>
        <taxon>Hyphomicrobiales</taxon>
        <taxon>Rhizobiaceae</taxon>
        <taxon>Sinorhizobium/Ensifer group</taxon>
        <taxon>Sinorhizobium</taxon>
    </lineage>
</organism>
<dbReference type="EMBL" id="CP003563">
    <property type="protein sequence ID" value="AFL52282.1"/>
    <property type="molecule type" value="Genomic_DNA"/>
</dbReference>
<dbReference type="AlphaFoldDB" id="I3X8S6"/>
<protein>
    <submittedName>
        <fullName evidence="1">Uncharacterized protein</fullName>
    </submittedName>
</protein>
<dbReference type="HOGENOM" id="CLU_3011894_0_0_5"/>
<dbReference type="Proteomes" id="UP000006180">
    <property type="component" value="Chromosome"/>
</dbReference>
<dbReference type="KEGG" id="sfd:USDA257_c37330"/>